<dbReference type="SUPFAM" id="SSF56219">
    <property type="entry name" value="DNase I-like"/>
    <property type="match status" value="1"/>
</dbReference>
<feature type="compositionally biased region" description="Polar residues" evidence="1">
    <location>
        <begin position="100"/>
        <end position="116"/>
    </location>
</feature>
<organism evidence="3 4">
    <name type="scientific">Saponaria officinalis</name>
    <name type="common">Common soapwort</name>
    <name type="synonym">Lychnis saponaria</name>
    <dbReference type="NCBI Taxonomy" id="3572"/>
    <lineage>
        <taxon>Eukaryota</taxon>
        <taxon>Viridiplantae</taxon>
        <taxon>Streptophyta</taxon>
        <taxon>Embryophyta</taxon>
        <taxon>Tracheophyta</taxon>
        <taxon>Spermatophyta</taxon>
        <taxon>Magnoliopsida</taxon>
        <taxon>eudicotyledons</taxon>
        <taxon>Gunneridae</taxon>
        <taxon>Pentapetalae</taxon>
        <taxon>Caryophyllales</taxon>
        <taxon>Caryophyllaceae</taxon>
        <taxon>Caryophylleae</taxon>
        <taxon>Saponaria</taxon>
    </lineage>
</organism>
<feature type="region of interest" description="Disordered" evidence="1">
    <location>
        <begin position="80"/>
        <end position="116"/>
    </location>
</feature>
<reference evidence="3" key="1">
    <citation type="submission" date="2024-03" db="EMBL/GenBank/DDBJ databases">
        <title>WGS assembly of Saponaria officinalis var. Norfolk2.</title>
        <authorList>
            <person name="Jenkins J."/>
            <person name="Shu S."/>
            <person name="Grimwood J."/>
            <person name="Barry K."/>
            <person name="Goodstein D."/>
            <person name="Schmutz J."/>
            <person name="Leebens-Mack J."/>
            <person name="Osbourn A."/>
        </authorList>
    </citation>
    <scope>NUCLEOTIDE SEQUENCE [LARGE SCALE GENOMIC DNA]</scope>
    <source>
        <strain evidence="3">JIC</strain>
    </source>
</reference>
<dbReference type="InterPro" id="IPR036691">
    <property type="entry name" value="Endo/exonu/phosph_ase_sf"/>
</dbReference>
<dbReference type="AlphaFoldDB" id="A0AAW1GNP7"/>
<dbReference type="PANTHER" id="PTHR33710:SF78">
    <property type="entry name" value="ENDONUCLEASE_EXONUCLEASE_PHOSPHATASE DOMAIN-CONTAINING PROTEIN"/>
    <property type="match status" value="1"/>
</dbReference>
<dbReference type="Gene3D" id="3.60.10.10">
    <property type="entry name" value="Endonuclease/exonuclease/phosphatase"/>
    <property type="match status" value="1"/>
</dbReference>
<dbReference type="PANTHER" id="PTHR33710">
    <property type="entry name" value="BNAC02G09200D PROTEIN"/>
    <property type="match status" value="1"/>
</dbReference>
<protein>
    <recommendedName>
        <fullName evidence="2">Endonuclease/exonuclease/phosphatase domain-containing protein</fullName>
    </recommendedName>
</protein>
<accession>A0AAW1GNP7</accession>
<evidence type="ECO:0000313" key="4">
    <source>
        <dbReference type="Proteomes" id="UP001443914"/>
    </source>
</evidence>
<evidence type="ECO:0000256" key="1">
    <source>
        <dbReference type="SAM" id="MobiDB-lite"/>
    </source>
</evidence>
<dbReference type="GO" id="GO:0003824">
    <property type="term" value="F:catalytic activity"/>
    <property type="evidence" value="ECO:0007669"/>
    <property type="project" value="InterPro"/>
</dbReference>
<dbReference type="Pfam" id="PF03372">
    <property type="entry name" value="Exo_endo_phos"/>
    <property type="match status" value="1"/>
</dbReference>
<evidence type="ECO:0000259" key="2">
    <source>
        <dbReference type="Pfam" id="PF03372"/>
    </source>
</evidence>
<sequence>MLFTYKTTTLKARLSFARVLVEVDVSAPLPTEIVLNNPFTGVHVQEIAYEWVPYFCSYCKKLGHQTANCKKNKPKDVHVPAQASYPSEDPPIVLEGGSGSQKLGGTSAPNGLSSMAQGQVVRSECHGLGSSSSPISHEMPVEEALMHSVRSVPGHSSTHQVVSSLGDAGVVSLQSRVGLLGSAHQDIITANSFSALGCNDPLKAKEVSGFIRAEALDVLGLLETQVRKAKAVVVMGNVCSSYKVVSNYDFHSNGRIWVILNPVTVTVTPLVMHSQFIHCLVRHHSSSLQSHVTFVYASNAPAVRLLLWESLCQISNTVLSWVILGDFNVVRDVSERISDHPPNLSEILDFNACILHCGLEDMQSTGCDYSWTNKQEGSRVWSKLDRVLVNSTWLAQFPSSSAKVMPSGISDHSPILVTLFEDVRPRKRFSFLNCWVQDPSYNAWVRHAWETPVTGSPMF</sequence>
<comment type="caution">
    <text evidence="3">The sequence shown here is derived from an EMBL/GenBank/DDBJ whole genome shotgun (WGS) entry which is preliminary data.</text>
</comment>
<feature type="domain" description="Endonuclease/exonuclease/phosphatase" evidence="2">
    <location>
        <begin position="193"/>
        <end position="412"/>
    </location>
</feature>
<keyword evidence="4" id="KW-1185">Reference proteome</keyword>
<proteinExistence type="predicted"/>
<dbReference type="Proteomes" id="UP001443914">
    <property type="component" value="Unassembled WGS sequence"/>
</dbReference>
<name>A0AAW1GNP7_SAPOF</name>
<gene>
    <name evidence="3" type="ORF">RND81_14G107800</name>
</gene>
<dbReference type="EMBL" id="JBDFQZ010000014">
    <property type="protein sequence ID" value="KAK9665366.1"/>
    <property type="molecule type" value="Genomic_DNA"/>
</dbReference>
<dbReference type="InterPro" id="IPR005135">
    <property type="entry name" value="Endo/exonuclease/phosphatase"/>
</dbReference>
<evidence type="ECO:0000313" key="3">
    <source>
        <dbReference type="EMBL" id="KAK9665366.1"/>
    </source>
</evidence>